<dbReference type="RefSeq" id="WP_097839347.1">
    <property type="nucleotide sequence ID" value="NZ_NMTY01000012.1"/>
</dbReference>
<gene>
    <name evidence="2" type="ORF">CGS58_06415</name>
</gene>
<protein>
    <submittedName>
        <fullName evidence="2">Uncharacterized protein</fullName>
    </submittedName>
</protein>
<keyword evidence="1" id="KW-0175">Coiled coil</keyword>
<comment type="caution">
    <text evidence="2">The sequence shown here is derived from an EMBL/GenBank/DDBJ whole genome shotgun (WGS) entry which is preliminary data.</text>
</comment>
<accession>A0A2A7ARK0</accession>
<dbReference type="AlphaFoldDB" id="A0A2A7ARK0"/>
<proteinExistence type="predicted"/>
<evidence type="ECO:0000313" key="2">
    <source>
        <dbReference type="EMBL" id="PDX81703.1"/>
    </source>
</evidence>
<reference evidence="2 3" key="1">
    <citation type="journal article" date="2017" name="Front. Microbiol.">
        <title>New Insights into the Diversity of the Genus Faecalibacterium.</title>
        <authorList>
            <person name="Benevides L."/>
            <person name="Burman S."/>
            <person name="Martin R."/>
            <person name="Robert V."/>
            <person name="Thomas M."/>
            <person name="Miquel S."/>
            <person name="Chain F."/>
            <person name="Sokol H."/>
            <person name="Bermudez-Humaran L.G."/>
            <person name="Morrison M."/>
            <person name="Langella P."/>
            <person name="Azevedo V.A."/>
            <person name="Chatel J.M."/>
            <person name="Soares S."/>
        </authorList>
    </citation>
    <scope>NUCLEOTIDE SEQUENCE [LARGE SCALE GENOMIC DNA]</scope>
    <source>
        <strain evidence="2 3">CNCM I 4575</strain>
    </source>
</reference>
<evidence type="ECO:0000313" key="3">
    <source>
        <dbReference type="Proteomes" id="UP000220005"/>
    </source>
</evidence>
<dbReference type="EMBL" id="NMTY01000012">
    <property type="protein sequence ID" value="PDX81703.1"/>
    <property type="molecule type" value="Genomic_DNA"/>
</dbReference>
<sequence length="904" mass="103041">MDYLNRLSKTDVESICKLIGSRDLKQNFQTNSNGFSRIKPGFRPKTISDEEAVTLTVQNVTTRFISKFLNEKIQSLMDKIIGEQANLIAKGIPSDDAHIIALANSPFYDNLDLYFRLEQPVRSSEEIGALKIAIRIAKRAHKPDSVEDAPTDRTTKLLKEELEAQKEYARNKIQQVQDLLKETQASLQATAEDATRLRDEKDELKNKLDLKEKELTRYRALEKYSISNRIDTTDAKYPFKSLCKVFWADGYVRLKRLSDIHHDEITGDYLEEFPTQRDLFSDQRSGTFQEGYVGVWDWHVIPNKKDPSRDFIETSYSSSQPTQIIIFKECDSVEKIIKKLTVGVSEKIYCDGVLFAYWNGKKYEGIYCHPKDLDIKIDRISLKQDVFRLPVFEVFASMLYQAGDCQVCTALNFGMPTKVVNVKDSMDVLKALLRKRLTWATSKQRGITNAAHQQITAYLQELPNKDFVQELAMQCNCTEDEANERIRKFVQNADSYLSATDIEDEMLSRIIQQNSELEKRCKELLTTEWEKENSEKIQKVENELMQRKNAARDERIRVEQLTEKYEAVEQKLKESNEQLEEREQLAAEVEQKVAEKIAKAQKDAADFIAAQAFLPQINRIGEKQTVSVTVFSSFTSGKSMDDRVAVLKNSDDVIEYLADNLKEAGVQESYTRGLAAYLYSAYRYRTPVLLAGPNGLAIAQAFSTTLFSRTVAILSCVGDYTEKVCKECKESEDNVVAIMNPFCAGWTQQLPTAVFDSGKFFFLLSPYAEDLQVEPMGISNYVLPLMTEFLVDKKPSSVFVGSELSPDFDRLPMPKVRPIHKNFLTSLGYSTLAKKNLWSVFANIESILKGETSDTVGYRYLFGLLPFAIIAGKANLLMEQLEKDESKPSKNICTMIHEYIGGEE</sequence>
<evidence type="ECO:0000256" key="1">
    <source>
        <dbReference type="SAM" id="Coils"/>
    </source>
</evidence>
<dbReference type="Proteomes" id="UP000220005">
    <property type="component" value="Unassembled WGS sequence"/>
</dbReference>
<name>A0A2A7ARK0_9FIRM</name>
<organism evidence="2 3">
    <name type="scientific">Faecalibacterium prausnitzii</name>
    <dbReference type="NCBI Taxonomy" id="853"/>
    <lineage>
        <taxon>Bacteria</taxon>
        <taxon>Bacillati</taxon>
        <taxon>Bacillota</taxon>
        <taxon>Clostridia</taxon>
        <taxon>Eubacteriales</taxon>
        <taxon>Oscillospiraceae</taxon>
        <taxon>Faecalibacterium</taxon>
    </lineage>
</organism>
<feature type="coiled-coil region" evidence="1">
    <location>
        <begin position="507"/>
        <end position="599"/>
    </location>
</feature>
<feature type="coiled-coil region" evidence="1">
    <location>
        <begin position="159"/>
        <end position="221"/>
    </location>
</feature>